<dbReference type="InterPro" id="IPR057318">
    <property type="entry name" value="RENR_N"/>
</dbReference>
<evidence type="ECO:0000256" key="1">
    <source>
        <dbReference type="SAM" id="MobiDB-lite"/>
    </source>
</evidence>
<dbReference type="Proteomes" id="UP000079169">
    <property type="component" value="Unplaced"/>
</dbReference>
<evidence type="ECO:0000313" key="5">
    <source>
        <dbReference type="RefSeq" id="XP_008479313.1"/>
    </source>
</evidence>
<dbReference type="InterPro" id="IPR012493">
    <property type="entry name" value="Renin_rcpt"/>
</dbReference>
<feature type="domain" description="Renin receptor N-terminal" evidence="3">
    <location>
        <begin position="20"/>
        <end position="184"/>
    </location>
</feature>
<feature type="chain" id="PRO_5010215433" evidence="2">
    <location>
        <begin position="21"/>
        <end position="224"/>
    </location>
</feature>
<accession>A0A1S3DD91</accession>
<name>A0A1S3DD91_DIACI</name>
<dbReference type="GO" id="GO:0038023">
    <property type="term" value="F:signaling receptor activity"/>
    <property type="evidence" value="ECO:0007669"/>
    <property type="project" value="InterPro"/>
</dbReference>
<keyword evidence="2" id="KW-0732">Signal</keyword>
<dbReference type="GO" id="GO:0009897">
    <property type="term" value="C:external side of plasma membrane"/>
    <property type="evidence" value="ECO:0007669"/>
    <property type="project" value="TreeGrafter"/>
</dbReference>
<dbReference type="GeneID" id="103516133"/>
<feature type="region of interest" description="Disordered" evidence="1">
    <location>
        <begin position="202"/>
        <end position="224"/>
    </location>
</feature>
<protein>
    <submittedName>
        <fullName evidence="5">Renin receptor-like</fullName>
    </submittedName>
</protein>
<dbReference type="GO" id="GO:0030177">
    <property type="term" value="P:positive regulation of Wnt signaling pathway"/>
    <property type="evidence" value="ECO:0007669"/>
    <property type="project" value="TreeGrafter"/>
</dbReference>
<evidence type="ECO:0000256" key="2">
    <source>
        <dbReference type="SAM" id="SignalP"/>
    </source>
</evidence>
<proteinExistence type="predicted"/>
<keyword evidence="4" id="KW-1185">Reference proteome</keyword>
<dbReference type="Pfam" id="PF25294">
    <property type="entry name" value="RENR_N"/>
    <property type="match status" value="1"/>
</dbReference>
<reference evidence="5" key="1">
    <citation type="submission" date="2025-08" db="UniProtKB">
        <authorList>
            <consortium name="RefSeq"/>
        </authorList>
    </citation>
    <scope>IDENTIFICATION</scope>
</reference>
<dbReference type="AlphaFoldDB" id="A0A1S3DD91"/>
<evidence type="ECO:0000259" key="3">
    <source>
        <dbReference type="Pfam" id="PF25294"/>
    </source>
</evidence>
<dbReference type="RefSeq" id="XP_008479313.1">
    <property type="nucleotide sequence ID" value="XM_008481091.3"/>
</dbReference>
<organism evidence="4 5">
    <name type="scientific">Diaphorina citri</name>
    <name type="common">Asian citrus psyllid</name>
    <dbReference type="NCBI Taxonomy" id="121845"/>
    <lineage>
        <taxon>Eukaryota</taxon>
        <taxon>Metazoa</taxon>
        <taxon>Ecdysozoa</taxon>
        <taxon>Arthropoda</taxon>
        <taxon>Hexapoda</taxon>
        <taxon>Insecta</taxon>
        <taxon>Pterygota</taxon>
        <taxon>Neoptera</taxon>
        <taxon>Paraneoptera</taxon>
        <taxon>Hemiptera</taxon>
        <taxon>Sternorrhyncha</taxon>
        <taxon>Psylloidea</taxon>
        <taxon>Psyllidae</taxon>
        <taxon>Diaphorininae</taxon>
        <taxon>Diaphorina</taxon>
    </lineage>
</organism>
<sequence length="224" mass="25265">MKMLKSGLITLCSVLVTVRANEFSILHTPEAIEFQPSSTIDLRTVKDVFTAALGISVKQDHRWSGMDIKNPFETTEAVVSFIIPGLSSLNFLHAHDYDLLINDNTDNVYDSLLNLISHKYAANNQTTVKVTFKSSEPEMESGKISPLQQQQKLLVESVGLQRQTVTMLEKLIASRDEDRQHRSEMVKESQKRHNAMMAMLERVMAPAGRNKRKKKRSTSSDESS</sequence>
<feature type="signal peptide" evidence="2">
    <location>
        <begin position="1"/>
        <end position="20"/>
    </location>
</feature>
<evidence type="ECO:0000313" key="4">
    <source>
        <dbReference type="Proteomes" id="UP000079169"/>
    </source>
</evidence>
<dbReference type="PANTHER" id="PTHR13351">
    <property type="entry name" value="RENIN RECEPTOR"/>
    <property type="match status" value="1"/>
</dbReference>
<dbReference type="PaxDb" id="121845-A0A1S3DD91"/>
<dbReference type="KEGG" id="dci:103516133"/>
<dbReference type="STRING" id="121845.A0A1S3DD91"/>
<gene>
    <name evidence="5" type="primary">LOC103516133</name>
</gene>
<dbReference type="PANTHER" id="PTHR13351:SF1">
    <property type="entry name" value="RENIN RECEPTOR"/>
    <property type="match status" value="1"/>
</dbReference>